<reference evidence="1 2" key="1">
    <citation type="submission" date="2022-06" db="EMBL/GenBank/DDBJ databases">
        <title>New Species of the Genus Actinoplanes, ActinopZanes ferrugineus.</title>
        <authorList>
            <person name="Ding P."/>
        </authorList>
    </citation>
    <scope>NUCLEOTIDE SEQUENCE [LARGE SCALE GENOMIC DNA]</scope>
    <source>
        <strain evidence="1 2">TRM88003</strain>
    </source>
</reference>
<dbReference type="RefSeq" id="WP_253235726.1">
    <property type="nucleotide sequence ID" value="NZ_JAMYJR010000002.1"/>
</dbReference>
<name>A0ABT1DIE3_9ACTN</name>
<gene>
    <name evidence="1" type="ORF">M1L60_03185</name>
</gene>
<comment type="caution">
    <text evidence="1">The sequence shown here is derived from an EMBL/GenBank/DDBJ whole genome shotgun (WGS) entry which is preliminary data.</text>
</comment>
<proteinExistence type="predicted"/>
<evidence type="ECO:0000313" key="1">
    <source>
        <dbReference type="EMBL" id="MCO8269591.1"/>
    </source>
</evidence>
<organism evidence="1 2">
    <name type="scientific">Paractinoplanes aksuensis</name>
    <dbReference type="NCBI Taxonomy" id="2939490"/>
    <lineage>
        <taxon>Bacteria</taxon>
        <taxon>Bacillati</taxon>
        <taxon>Actinomycetota</taxon>
        <taxon>Actinomycetes</taxon>
        <taxon>Micromonosporales</taxon>
        <taxon>Micromonosporaceae</taxon>
        <taxon>Paractinoplanes</taxon>
    </lineage>
</organism>
<sequence length="64" mass="6135">MRAGMASGFVAASLLTGVVACGADEGEPQRGISAGAPVDVYVDGVLLGGSPEGSGDVTLNCPPS</sequence>
<dbReference type="EMBL" id="JAMYJR010000002">
    <property type="protein sequence ID" value="MCO8269591.1"/>
    <property type="molecule type" value="Genomic_DNA"/>
</dbReference>
<keyword evidence="2" id="KW-1185">Reference proteome</keyword>
<protein>
    <submittedName>
        <fullName evidence="1">Uncharacterized protein</fullName>
    </submittedName>
</protein>
<dbReference type="Proteomes" id="UP001523369">
    <property type="component" value="Unassembled WGS sequence"/>
</dbReference>
<accession>A0ABT1DIE3</accession>
<dbReference type="PROSITE" id="PS51257">
    <property type="entry name" value="PROKAR_LIPOPROTEIN"/>
    <property type="match status" value="1"/>
</dbReference>
<evidence type="ECO:0000313" key="2">
    <source>
        <dbReference type="Proteomes" id="UP001523369"/>
    </source>
</evidence>